<sequence length="271" mass="30307">MSNFAEAQLAKFGWEKGKGLGRNNEGIKRAISVVKKNDTKGLGTKEQFDFAWWDHVYNKTSNSIKIEKSTEGISVKKEGGEAQRNRMGIISTERPSAASSVENSDAESGISTPTPKAKSLLYGLFVKSGNSIQNNTEVITKVSTEETKDYSMKISDKELFEACGGRTARKGARGDQSGKLSRIDTDLLLEDADNEKEAKKKRKSEKDTDETGKKSKKSKKEKKEKKSKEDKKEKKEKKSKEDKKEKKEKKAKKAKTDDSNKPEKKEKKSKA</sequence>
<feature type="compositionally biased region" description="Polar residues" evidence="1">
    <location>
        <begin position="93"/>
        <end position="103"/>
    </location>
</feature>
<feature type="compositionally biased region" description="Basic and acidic residues" evidence="1">
    <location>
        <begin position="254"/>
        <end position="271"/>
    </location>
</feature>
<accession>A0A1Y1Y487</accession>
<dbReference type="Proteomes" id="UP000193498">
    <property type="component" value="Unassembled WGS sequence"/>
</dbReference>
<dbReference type="EMBL" id="MCFE01000257">
    <property type="protein sequence ID" value="ORX92842.1"/>
    <property type="molecule type" value="Genomic_DNA"/>
</dbReference>
<evidence type="ECO:0000313" key="3">
    <source>
        <dbReference type="EMBL" id="ORX92842.1"/>
    </source>
</evidence>
<keyword evidence="4" id="KW-1185">Reference proteome</keyword>
<dbReference type="InParanoid" id="A0A1Y1Y487"/>
<evidence type="ECO:0000259" key="2">
    <source>
        <dbReference type="PROSITE" id="PS50174"/>
    </source>
</evidence>
<comment type="caution">
    <text evidence="3">The sequence shown here is derived from an EMBL/GenBank/DDBJ whole genome shotgun (WGS) entry which is preliminary data.</text>
</comment>
<dbReference type="Pfam" id="PF01585">
    <property type="entry name" value="G-patch"/>
    <property type="match status" value="1"/>
</dbReference>
<feature type="domain" description="G-patch" evidence="2">
    <location>
        <begin position="1"/>
        <end position="47"/>
    </location>
</feature>
<feature type="region of interest" description="Disordered" evidence="1">
    <location>
        <begin position="93"/>
        <end position="113"/>
    </location>
</feature>
<feature type="compositionally biased region" description="Basic residues" evidence="1">
    <location>
        <begin position="214"/>
        <end position="223"/>
    </location>
</feature>
<name>A0A1Y1Y487_9FUNG</name>
<evidence type="ECO:0000256" key="1">
    <source>
        <dbReference type="SAM" id="MobiDB-lite"/>
    </source>
</evidence>
<gene>
    <name evidence="3" type="ORF">K493DRAFT_338608</name>
</gene>
<dbReference type="GO" id="GO:0005730">
    <property type="term" value="C:nucleolus"/>
    <property type="evidence" value="ECO:0007669"/>
    <property type="project" value="TreeGrafter"/>
</dbReference>
<feature type="compositionally biased region" description="Basic and acidic residues" evidence="1">
    <location>
        <begin position="204"/>
        <end position="213"/>
    </location>
</feature>
<dbReference type="PROSITE" id="PS50174">
    <property type="entry name" value="G_PATCH"/>
    <property type="match status" value="1"/>
</dbReference>
<dbReference type="SMART" id="SM00443">
    <property type="entry name" value="G_patch"/>
    <property type="match status" value="1"/>
</dbReference>
<dbReference type="InterPro" id="IPR000467">
    <property type="entry name" value="G_patch_dom"/>
</dbReference>
<feature type="compositionally biased region" description="Basic and acidic residues" evidence="1">
    <location>
        <begin position="224"/>
        <end position="245"/>
    </location>
</feature>
<dbReference type="GO" id="GO:0003676">
    <property type="term" value="F:nucleic acid binding"/>
    <property type="evidence" value="ECO:0007669"/>
    <property type="project" value="InterPro"/>
</dbReference>
<dbReference type="InterPro" id="IPR050656">
    <property type="entry name" value="PINX1"/>
</dbReference>
<reference evidence="3 4" key="1">
    <citation type="submission" date="2016-07" db="EMBL/GenBank/DDBJ databases">
        <title>Pervasive Adenine N6-methylation of Active Genes in Fungi.</title>
        <authorList>
            <consortium name="DOE Joint Genome Institute"/>
            <person name="Mondo S.J."/>
            <person name="Dannebaum R.O."/>
            <person name="Kuo R.C."/>
            <person name="Labutti K."/>
            <person name="Haridas S."/>
            <person name="Kuo A."/>
            <person name="Salamov A."/>
            <person name="Ahrendt S.R."/>
            <person name="Lipzen A."/>
            <person name="Sullivan W."/>
            <person name="Andreopoulos W.B."/>
            <person name="Clum A."/>
            <person name="Lindquist E."/>
            <person name="Daum C."/>
            <person name="Ramamoorthy G.K."/>
            <person name="Gryganskyi A."/>
            <person name="Culley D."/>
            <person name="Magnuson J.K."/>
            <person name="James T.Y."/>
            <person name="O'Malley M.A."/>
            <person name="Stajich J.E."/>
            <person name="Spatafora J.W."/>
            <person name="Visel A."/>
            <person name="Grigoriev I.V."/>
        </authorList>
    </citation>
    <scope>NUCLEOTIDE SEQUENCE [LARGE SCALE GENOMIC DNA]</scope>
    <source>
        <strain evidence="3 4">CBS 931.73</strain>
    </source>
</reference>
<protein>
    <recommendedName>
        <fullName evidence="2">G-patch domain-containing protein</fullName>
    </recommendedName>
</protein>
<organism evidence="3 4">
    <name type="scientific">Basidiobolus meristosporus CBS 931.73</name>
    <dbReference type="NCBI Taxonomy" id="1314790"/>
    <lineage>
        <taxon>Eukaryota</taxon>
        <taxon>Fungi</taxon>
        <taxon>Fungi incertae sedis</taxon>
        <taxon>Zoopagomycota</taxon>
        <taxon>Entomophthoromycotina</taxon>
        <taxon>Basidiobolomycetes</taxon>
        <taxon>Basidiobolales</taxon>
        <taxon>Basidiobolaceae</taxon>
        <taxon>Basidiobolus</taxon>
    </lineage>
</organism>
<dbReference type="AlphaFoldDB" id="A0A1Y1Y487"/>
<dbReference type="PANTHER" id="PTHR23149">
    <property type="entry name" value="G PATCH DOMAIN CONTAINING PROTEIN"/>
    <property type="match status" value="1"/>
</dbReference>
<dbReference type="OrthoDB" id="29523at2759"/>
<evidence type="ECO:0000313" key="4">
    <source>
        <dbReference type="Proteomes" id="UP000193498"/>
    </source>
</evidence>
<dbReference type="PANTHER" id="PTHR23149:SF9">
    <property type="entry name" value="G PATCH DOMAIN-CONTAINING PROTEIN 4"/>
    <property type="match status" value="1"/>
</dbReference>
<proteinExistence type="predicted"/>
<feature type="region of interest" description="Disordered" evidence="1">
    <location>
        <begin position="166"/>
        <end position="271"/>
    </location>
</feature>
<dbReference type="STRING" id="1314790.A0A1Y1Y487"/>